<dbReference type="GO" id="GO:0003676">
    <property type="term" value="F:nucleic acid binding"/>
    <property type="evidence" value="ECO:0007669"/>
    <property type="project" value="InterPro"/>
</dbReference>
<dbReference type="Pfam" id="PF13456">
    <property type="entry name" value="RVT_3"/>
    <property type="match status" value="1"/>
</dbReference>
<dbReference type="CDD" id="cd06222">
    <property type="entry name" value="RNase_H_like"/>
    <property type="match status" value="1"/>
</dbReference>
<keyword evidence="3" id="KW-1185">Reference proteome</keyword>
<dbReference type="Proteomes" id="UP001497516">
    <property type="component" value="Chromosome 3"/>
</dbReference>
<reference evidence="2 3" key="1">
    <citation type="submission" date="2024-04" db="EMBL/GenBank/DDBJ databases">
        <authorList>
            <person name="Fracassetti M."/>
        </authorList>
    </citation>
    <scope>NUCLEOTIDE SEQUENCE [LARGE SCALE GENOMIC DNA]</scope>
</reference>
<gene>
    <name evidence="2" type="ORF">LTRI10_LOCUS18311</name>
</gene>
<dbReference type="EMBL" id="OZ034816">
    <property type="protein sequence ID" value="CAL1376591.1"/>
    <property type="molecule type" value="Genomic_DNA"/>
</dbReference>
<feature type="domain" description="RNase H type-1" evidence="1">
    <location>
        <begin position="7"/>
        <end position="96"/>
    </location>
</feature>
<dbReference type="GO" id="GO:0004523">
    <property type="term" value="F:RNA-DNA hybrid ribonuclease activity"/>
    <property type="evidence" value="ECO:0007669"/>
    <property type="project" value="InterPro"/>
</dbReference>
<dbReference type="InterPro" id="IPR036397">
    <property type="entry name" value="RNaseH_sf"/>
</dbReference>
<proteinExistence type="predicted"/>
<dbReference type="InterPro" id="IPR044730">
    <property type="entry name" value="RNase_H-like_dom_plant"/>
</dbReference>
<dbReference type="Gene3D" id="3.30.420.10">
    <property type="entry name" value="Ribonuclease H-like superfamily/Ribonuclease H"/>
    <property type="match status" value="1"/>
</dbReference>
<dbReference type="InterPro" id="IPR002156">
    <property type="entry name" value="RNaseH_domain"/>
</dbReference>
<dbReference type="PANTHER" id="PTHR47074:SF11">
    <property type="entry name" value="REVERSE TRANSCRIPTASE-LIKE PROTEIN"/>
    <property type="match status" value="1"/>
</dbReference>
<evidence type="ECO:0000313" key="3">
    <source>
        <dbReference type="Proteomes" id="UP001497516"/>
    </source>
</evidence>
<sequence>MATGVQIAGIDDPMVVELLVLREAMLWCQGLGLTDVRFEGDAKVIIDKLNRGDHGDNRMGAVLEEIANWLHVLPRFSIRFVGRHSNKVAHLVARKALSLYPAMSRSFDFHTWLSSRV</sequence>
<dbReference type="InterPro" id="IPR052929">
    <property type="entry name" value="RNase_H-like_EbsB-rel"/>
</dbReference>
<dbReference type="AlphaFoldDB" id="A0AAV2DSG5"/>
<protein>
    <recommendedName>
        <fullName evidence="1">RNase H type-1 domain-containing protein</fullName>
    </recommendedName>
</protein>
<organism evidence="2 3">
    <name type="scientific">Linum trigynum</name>
    <dbReference type="NCBI Taxonomy" id="586398"/>
    <lineage>
        <taxon>Eukaryota</taxon>
        <taxon>Viridiplantae</taxon>
        <taxon>Streptophyta</taxon>
        <taxon>Embryophyta</taxon>
        <taxon>Tracheophyta</taxon>
        <taxon>Spermatophyta</taxon>
        <taxon>Magnoliopsida</taxon>
        <taxon>eudicotyledons</taxon>
        <taxon>Gunneridae</taxon>
        <taxon>Pentapetalae</taxon>
        <taxon>rosids</taxon>
        <taxon>fabids</taxon>
        <taxon>Malpighiales</taxon>
        <taxon>Linaceae</taxon>
        <taxon>Linum</taxon>
    </lineage>
</organism>
<evidence type="ECO:0000259" key="1">
    <source>
        <dbReference type="Pfam" id="PF13456"/>
    </source>
</evidence>
<name>A0AAV2DSG5_9ROSI</name>
<dbReference type="PANTHER" id="PTHR47074">
    <property type="entry name" value="BNAC02G40300D PROTEIN"/>
    <property type="match status" value="1"/>
</dbReference>
<accession>A0AAV2DSG5</accession>
<evidence type="ECO:0000313" key="2">
    <source>
        <dbReference type="EMBL" id="CAL1376591.1"/>
    </source>
</evidence>